<comment type="similarity">
    <text evidence="1">Belongs to the AB hydrolase superfamily.</text>
</comment>
<evidence type="ECO:0000259" key="3">
    <source>
        <dbReference type="Pfam" id="PF00561"/>
    </source>
</evidence>
<reference evidence="4 5" key="1">
    <citation type="submission" date="2022-12" db="EMBL/GenBank/DDBJ databases">
        <title>Chromosome-level genome assembly of true bugs.</title>
        <authorList>
            <person name="Ma L."/>
            <person name="Li H."/>
        </authorList>
    </citation>
    <scope>NUCLEOTIDE SEQUENCE [LARGE SCALE GENOMIC DNA]</scope>
    <source>
        <strain evidence="4">Lab_2022b</strain>
    </source>
</reference>
<name>A0AAW1DIE8_9HEMI</name>
<protein>
    <recommendedName>
        <fullName evidence="3">AB hydrolase-1 domain-containing protein</fullName>
    </recommendedName>
</protein>
<dbReference type="PANTHER" id="PTHR43798">
    <property type="entry name" value="MONOACYLGLYCEROL LIPASE"/>
    <property type="match status" value="1"/>
</dbReference>
<evidence type="ECO:0000256" key="2">
    <source>
        <dbReference type="ARBA" id="ARBA00022801"/>
    </source>
</evidence>
<evidence type="ECO:0000313" key="5">
    <source>
        <dbReference type="Proteomes" id="UP001461498"/>
    </source>
</evidence>
<dbReference type="InterPro" id="IPR050266">
    <property type="entry name" value="AB_hydrolase_sf"/>
</dbReference>
<dbReference type="GO" id="GO:0016787">
    <property type="term" value="F:hydrolase activity"/>
    <property type="evidence" value="ECO:0007669"/>
    <property type="project" value="UniProtKB-KW"/>
</dbReference>
<evidence type="ECO:0000256" key="1">
    <source>
        <dbReference type="ARBA" id="ARBA00008645"/>
    </source>
</evidence>
<evidence type="ECO:0000313" key="4">
    <source>
        <dbReference type="EMBL" id="KAK9509470.1"/>
    </source>
</evidence>
<keyword evidence="2" id="KW-0378">Hydrolase</keyword>
<dbReference type="Pfam" id="PF00561">
    <property type="entry name" value="Abhydrolase_1"/>
    <property type="match status" value="1"/>
</dbReference>
<gene>
    <name evidence="4" type="ORF">O3M35_006780</name>
</gene>
<dbReference type="InterPro" id="IPR000073">
    <property type="entry name" value="AB_hydrolase_1"/>
</dbReference>
<dbReference type="Gene3D" id="3.40.50.1820">
    <property type="entry name" value="alpha/beta hydrolase"/>
    <property type="match status" value="1"/>
</dbReference>
<sequence>MSITRNLLRTIVSTRQFHLSSRLNIDPKTVEEVRIPVPWGHVAGKRWGDKTSQPIIALHGQLDSSSSFDKLLPLIDAPSVLCLDITGHGLSSHTPKGLSIYFTDNIIRLRYILKYFYKWEKDLIFLGHSFGSSILFNYAAIYPDEVSKMINIDCARFRSAINVKKFVQKTKESIEHFLNSEKHHDTIESGYSFEDCVNHMMATRASLNLAVSEEGCRILCSRGASNMGNGKYYFTHDRRSKEPSFNRNTPQFNLALAGNIKCSVLNIHATGGINIKNYEAEENKQIKIMKENAKYCENLILEGTHHIHLETPEVVAPHINKFLKS</sequence>
<dbReference type="Proteomes" id="UP001461498">
    <property type="component" value="Unassembled WGS sequence"/>
</dbReference>
<dbReference type="EMBL" id="JAPXFL010000003">
    <property type="protein sequence ID" value="KAK9509470.1"/>
    <property type="molecule type" value="Genomic_DNA"/>
</dbReference>
<comment type="caution">
    <text evidence="4">The sequence shown here is derived from an EMBL/GenBank/DDBJ whole genome shotgun (WGS) entry which is preliminary data.</text>
</comment>
<proteinExistence type="inferred from homology"/>
<feature type="domain" description="AB hydrolase-1" evidence="3">
    <location>
        <begin position="54"/>
        <end position="176"/>
    </location>
</feature>
<accession>A0AAW1DIE8</accession>
<dbReference type="GO" id="GO:0016020">
    <property type="term" value="C:membrane"/>
    <property type="evidence" value="ECO:0007669"/>
    <property type="project" value="TreeGrafter"/>
</dbReference>
<dbReference type="PANTHER" id="PTHR43798:SF14">
    <property type="entry name" value="SERINE HYDROLASE-LIKE PROTEIN DDB_G0286239"/>
    <property type="match status" value="1"/>
</dbReference>
<dbReference type="AlphaFoldDB" id="A0AAW1DIE8"/>
<organism evidence="4 5">
    <name type="scientific">Rhynocoris fuscipes</name>
    <dbReference type="NCBI Taxonomy" id="488301"/>
    <lineage>
        <taxon>Eukaryota</taxon>
        <taxon>Metazoa</taxon>
        <taxon>Ecdysozoa</taxon>
        <taxon>Arthropoda</taxon>
        <taxon>Hexapoda</taxon>
        <taxon>Insecta</taxon>
        <taxon>Pterygota</taxon>
        <taxon>Neoptera</taxon>
        <taxon>Paraneoptera</taxon>
        <taxon>Hemiptera</taxon>
        <taxon>Heteroptera</taxon>
        <taxon>Panheteroptera</taxon>
        <taxon>Cimicomorpha</taxon>
        <taxon>Reduviidae</taxon>
        <taxon>Harpactorinae</taxon>
        <taxon>Harpactorini</taxon>
        <taxon>Rhynocoris</taxon>
    </lineage>
</organism>
<keyword evidence="5" id="KW-1185">Reference proteome</keyword>
<dbReference type="SUPFAM" id="SSF53474">
    <property type="entry name" value="alpha/beta-Hydrolases"/>
    <property type="match status" value="1"/>
</dbReference>
<dbReference type="InterPro" id="IPR029058">
    <property type="entry name" value="AB_hydrolase_fold"/>
</dbReference>